<dbReference type="Gene3D" id="3.40.50.300">
    <property type="entry name" value="P-loop containing nucleotide triphosphate hydrolases"/>
    <property type="match status" value="1"/>
</dbReference>
<evidence type="ECO:0000313" key="2">
    <source>
        <dbReference type="EMBL" id="MCW5320908.1"/>
    </source>
</evidence>
<feature type="domain" description="ATPase AAA-type core" evidence="1">
    <location>
        <begin position="25"/>
        <end position="364"/>
    </location>
</feature>
<dbReference type="GeneID" id="77321316"/>
<organism evidence="2 3">
    <name type="scientific">Verminephrobacter aporrectodeae subsp. tuberculatae</name>
    <dbReference type="NCBI Taxonomy" id="1110392"/>
    <lineage>
        <taxon>Bacteria</taxon>
        <taxon>Pseudomonadati</taxon>
        <taxon>Pseudomonadota</taxon>
        <taxon>Betaproteobacteria</taxon>
        <taxon>Burkholderiales</taxon>
        <taxon>Comamonadaceae</taxon>
        <taxon>Verminephrobacter</taxon>
    </lineage>
</organism>
<evidence type="ECO:0000313" key="3">
    <source>
        <dbReference type="Proteomes" id="UP001208935"/>
    </source>
</evidence>
<name>A0ABT3KRG9_9BURK</name>
<comment type="caution">
    <text evidence="2">The sequence shown here is derived from an EMBL/GenBank/DDBJ whole genome shotgun (WGS) entry which is preliminary data.</text>
</comment>
<dbReference type="SUPFAM" id="SSF52540">
    <property type="entry name" value="P-loop containing nucleoside triphosphate hydrolases"/>
    <property type="match status" value="1"/>
</dbReference>
<reference evidence="3" key="1">
    <citation type="submission" date="2023-07" db="EMBL/GenBank/DDBJ databases">
        <title>Verminephrobacter genomes.</title>
        <authorList>
            <person name="Lund M.B."/>
        </authorList>
    </citation>
    <scope>NUCLEOTIDE SEQUENCE [LARGE SCALE GENOMIC DNA]</scope>
    <source>
        <strain evidence="3">AtM5-05</strain>
    </source>
</reference>
<dbReference type="EMBL" id="QZCW01000001">
    <property type="protein sequence ID" value="MCW5320908.1"/>
    <property type="molecule type" value="Genomic_DNA"/>
</dbReference>
<dbReference type="PANTHER" id="PTHR40396:SF1">
    <property type="entry name" value="ATPASE AAA-TYPE CORE DOMAIN-CONTAINING PROTEIN"/>
    <property type="match status" value="1"/>
</dbReference>
<dbReference type="Proteomes" id="UP001208935">
    <property type="component" value="Unassembled WGS sequence"/>
</dbReference>
<dbReference type="RefSeq" id="WP_265281545.1">
    <property type="nucleotide sequence ID" value="NZ_QZCW01000001.1"/>
</dbReference>
<keyword evidence="3" id="KW-1185">Reference proteome</keyword>
<proteinExistence type="predicted"/>
<dbReference type="InterPro" id="IPR003959">
    <property type="entry name" value="ATPase_AAA_core"/>
</dbReference>
<accession>A0ABT3KRG9</accession>
<protein>
    <submittedName>
        <fullName evidence="2">Chromosome segregation protein SMC</fullName>
    </submittedName>
</protein>
<dbReference type="Pfam" id="PF13304">
    <property type="entry name" value="AAA_21"/>
    <property type="match status" value="1"/>
</dbReference>
<gene>
    <name evidence="2" type="ORF">D5039_06950</name>
</gene>
<dbReference type="InterPro" id="IPR027417">
    <property type="entry name" value="P-loop_NTPase"/>
</dbReference>
<sequence>MQIESIRLKNFKVFRDVHLKDIPAFLVVVGANGSGKSTFFDVFGFLHDCLKNNVRQALDSRGRFREVLSRDATEETIRIEIQYRMPISGIDRLVTYSLEIAERDGAPFIRREILRYKRGRHGSPFHFLDFTNGAGFAITNEEDFQKPDEALDREEQKVAPDTLAVKGLGQFERFKAASAFRQLIESWHVSDFHIHAARGRKEAVGETEHLTETGDNLPLVARHLYEQHPEVFQKILATLAQRVPGIAGVEPQLMDDGYLTLRFRDGSFKTPFLDRYVSDGTIKMFSYLVLLHDPKPHPLLCVEEPENQLYPKLMAELAEEFRLYAQRRGGQVFGEGRRRQGDFFQIYAQRGGQVFVSTHSPDFLNAAMLDEVCWLVKRNGATEIRRARDDAQIRAYMAEGDQMGYLWKQGFFEGADPV</sequence>
<evidence type="ECO:0000259" key="1">
    <source>
        <dbReference type="Pfam" id="PF13304"/>
    </source>
</evidence>
<dbReference type="PANTHER" id="PTHR40396">
    <property type="entry name" value="ATPASE-LIKE PROTEIN"/>
    <property type="match status" value="1"/>
</dbReference>